<dbReference type="InterPro" id="IPR016024">
    <property type="entry name" value="ARM-type_fold"/>
</dbReference>
<keyword evidence="1" id="KW-1133">Transmembrane helix</keyword>
<evidence type="ECO:0000313" key="4">
    <source>
        <dbReference type="Proteomes" id="UP001206483"/>
    </source>
</evidence>
<gene>
    <name evidence="3" type="ORF">FHR36_003689</name>
</gene>
<sequence length="1031" mass="112266">MASQLPDAVPIGLGVVGLIILGLFLLFKAYFTELGKSLAVKTPDAVQRMLVRSRPVGGRRLRRYRKMVVERYGRHRLGFGEGVEGNPIEIRAVYVPLQGVTGDRRADVYELIGLKRRTVLLGEPGAGKSLLLKYAMLHWADDEGDEKIPVIVDLHQCNRTADSFEKLITSEFELARVRNAEDLVNRALDVGRLRIFFDGLDEVGDAELGRVVKELQDFATRYGDCEIVVTCRNAAYREQLDEHFDQLVRIADFDDASVIRFLRKWPGIDGSVEVGRIFTALQADPELMGLARSPLMLTMIAYLQSSERIEQVGSLPNSRAAFYKIAVIHLLDRDRRLGRPEAIGLYSTERKLLVLERIARIRLETAAREGDWQAIPKGQLENVIRGLLPGFDLGPEHAAPLLDEIVKRSQLIKPLDQIGRFYIFTHLTMLEYLAASELSDSAEALLRNYRLAPDVWRETVRMRCAVAHVGCTPVIREVFSNEELRHKVLALQCLGDVMHIEEGVADEILAYFFTRLGASGKDGLAVAQGLGALAASSRQRGLRVRDGLVQAVTEPQSPRRSAALIALAASGRLEAAGTLAQCAEDPHDGEARGALQSMGEIAVPALSEAARRGAVWAVHSLGAIGTPAAAQRLAKRLWSDDESVASAAAWTLASLLRNPDVEEELRQLSLPAGNSSAETYPAVWNPFAAKEPVNSTLPVVAGRIAYELDAGHLAHPEVPCRLDTNAANGITEIDFRIGIPVAALGAGLSVGPAAPEEWGKAHELAREAADRIFPRHQLYRAANLVIPRSVHIAELLSTEPAVSSDNMSLLEPLKGELLRVRDIPAVYRRVIDLLPWPVQSYLLATCVAPDFYVLGLPAKRCVGWDTWRSAGDNPLAPRSMLRLRGIFSLLALTLAVVLGGTRLVASVFGQHPWGLGALGPGWLDAGALILGFVAVVFLAVALSSPRWLSASSEEKMGISSLAAVFLVAVFLLVLAVATLGQLTTWPLTIVLLAVTACGIAIPAVVAARRNRARANPLRLCLMAGEAMRASP</sequence>
<feature type="transmembrane region" description="Helical" evidence="1">
    <location>
        <begin position="956"/>
        <end position="979"/>
    </location>
</feature>
<comment type="caution">
    <text evidence="3">The sequence shown here is derived from an EMBL/GenBank/DDBJ whole genome shotgun (WGS) entry which is preliminary data.</text>
</comment>
<dbReference type="Gene3D" id="3.40.50.300">
    <property type="entry name" value="P-loop containing nucleotide triphosphate hydrolases"/>
    <property type="match status" value="1"/>
</dbReference>
<proteinExistence type="predicted"/>
<dbReference type="InterPro" id="IPR007111">
    <property type="entry name" value="NACHT_NTPase"/>
</dbReference>
<dbReference type="PROSITE" id="PS50837">
    <property type="entry name" value="NACHT"/>
    <property type="match status" value="1"/>
</dbReference>
<dbReference type="InterPro" id="IPR011989">
    <property type="entry name" value="ARM-like"/>
</dbReference>
<feature type="transmembrane region" description="Helical" evidence="1">
    <location>
        <begin position="925"/>
        <end position="944"/>
    </location>
</feature>
<feature type="domain" description="NACHT" evidence="2">
    <location>
        <begin position="116"/>
        <end position="203"/>
    </location>
</feature>
<dbReference type="EMBL" id="JAMZDX010000003">
    <property type="protein sequence ID" value="MCP2310556.1"/>
    <property type="molecule type" value="Genomic_DNA"/>
</dbReference>
<dbReference type="SUPFAM" id="SSF48371">
    <property type="entry name" value="ARM repeat"/>
    <property type="match status" value="1"/>
</dbReference>
<dbReference type="RefSeq" id="WP_253798604.1">
    <property type="nucleotide sequence ID" value="NZ_BAAAUB010000078.1"/>
</dbReference>
<feature type="transmembrane region" description="Helical" evidence="1">
    <location>
        <begin position="886"/>
        <end position="905"/>
    </location>
</feature>
<keyword evidence="1" id="KW-0472">Membrane</keyword>
<keyword evidence="1" id="KW-0812">Transmembrane</keyword>
<name>A0ABT1J1C6_9ACTN</name>
<dbReference type="InterPro" id="IPR027417">
    <property type="entry name" value="P-loop_NTPase"/>
</dbReference>
<dbReference type="Proteomes" id="UP001206483">
    <property type="component" value="Unassembled WGS sequence"/>
</dbReference>
<organism evidence="3 4">
    <name type="scientific">Kitasatospora paracochleata</name>
    <dbReference type="NCBI Taxonomy" id="58354"/>
    <lineage>
        <taxon>Bacteria</taxon>
        <taxon>Bacillati</taxon>
        <taxon>Actinomycetota</taxon>
        <taxon>Actinomycetes</taxon>
        <taxon>Kitasatosporales</taxon>
        <taxon>Streptomycetaceae</taxon>
        <taxon>Kitasatospora</taxon>
    </lineage>
</organism>
<evidence type="ECO:0000259" key="2">
    <source>
        <dbReference type="PROSITE" id="PS50837"/>
    </source>
</evidence>
<accession>A0ABT1J1C6</accession>
<reference evidence="3 4" key="1">
    <citation type="submission" date="2022-06" db="EMBL/GenBank/DDBJ databases">
        <title>Sequencing the genomes of 1000 actinobacteria strains.</title>
        <authorList>
            <person name="Klenk H.-P."/>
        </authorList>
    </citation>
    <scope>NUCLEOTIDE SEQUENCE [LARGE SCALE GENOMIC DNA]</scope>
    <source>
        <strain evidence="3 4">DSM 41656</strain>
    </source>
</reference>
<dbReference type="SUPFAM" id="SSF52540">
    <property type="entry name" value="P-loop containing nucleoside triphosphate hydrolases"/>
    <property type="match status" value="1"/>
</dbReference>
<evidence type="ECO:0000313" key="3">
    <source>
        <dbReference type="EMBL" id="MCP2310556.1"/>
    </source>
</evidence>
<dbReference type="Pfam" id="PF05729">
    <property type="entry name" value="NACHT"/>
    <property type="match status" value="1"/>
</dbReference>
<keyword evidence="4" id="KW-1185">Reference proteome</keyword>
<evidence type="ECO:0000256" key="1">
    <source>
        <dbReference type="SAM" id="Phobius"/>
    </source>
</evidence>
<dbReference type="Gene3D" id="1.25.10.10">
    <property type="entry name" value="Leucine-rich Repeat Variant"/>
    <property type="match status" value="1"/>
</dbReference>
<feature type="transmembrane region" description="Helical" evidence="1">
    <location>
        <begin position="12"/>
        <end position="31"/>
    </location>
</feature>
<protein>
    <recommendedName>
        <fullName evidence="2">NACHT domain-containing protein</fullName>
    </recommendedName>
</protein>
<feature type="transmembrane region" description="Helical" evidence="1">
    <location>
        <begin position="985"/>
        <end position="1007"/>
    </location>
</feature>